<evidence type="ECO:0000313" key="3">
    <source>
        <dbReference type="EMBL" id="ODQ62047.1"/>
    </source>
</evidence>
<dbReference type="RefSeq" id="XP_019041254.1">
    <property type="nucleotide sequence ID" value="XM_019184037.1"/>
</dbReference>
<evidence type="ECO:0000256" key="2">
    <source>
        <dbReference type="SAM" id="Phobius"/>
    </source>
</evidence>
<dbReference type="EMBL" id="KV454208">
    <property type="protein sequence ID" value="ODQ62047.1"/>
    <property type="molecule type" value="Genomic_DNA"/>
</dbReference>
<dbReference type="OrthoDB" id="2589563at2759"/>
<protein>
    <submittedName>
        <fullName evidence="3">Uncharacterized protein</fullName>
    </submittedName>
</protein>
<reference evidence="3 4" key="1">
    <citation type="journal article" date="2016" name="Proc. Natl. Acad. Sci. U.S.A.">
        <title>Comparative genomics of biotechnologically important yeasts.</title>
        <authorList>
            <person name="Riley R."/>
            <person name="Haridas S."/>
            <person name="Wolfe K.H."/>
            <person name="Lopes M.R."/>
            <person name="Hittinger C.T."/>
            <person name="Goeker M."/>
            <person name="Salamov A.A."/>
            <person name="Wisecaver J.H."/>
            <person name="Long T.M."/>
            <person name="Calvey C.H."/>
            <person name="Aerts A.L."/>
            <person name="Barry K.W."/>
            <person name="Choi C."/>
            <person name="Clum A."/>
            <person name="Coughlan A.Y."/>
            <person name="Deshpande S."/>
            <person name="Douglass A.P."/>
            <person name="Hanson S.J."/>
            <person name="Klenk H.-P."/>
            <person name="LaButti K.M."/>
            <person name="Lapidus A."/>
            <person name="Lindquist E.A."/>
            <person name="Lipzen A.M."/>
            <person name="Meier-Kolthoff J.P."/>
            <person name="Ohm R.A."/>
            <person name="Otillar R.P."/>
            <person name="Pangilinan J.L."/>
            <person name="Peng Y."/>
            <person name="Rokas A."/>
            <person name="Rosa C.A."/>
            <person name="Scheuner C."/>
            <person name="Sibirny A.A."/>
            <person name="Slot J.C."/>
            <person name="Stielow J.B."/>
            <person name="Sun H."/>
            <person name="Kurtzman C.P."/>
            <person name="Blackwell M."/>
            <person name="Grigoriev I.V."/>
            <person name="Jeffries T.W."/>
        </authorList>
    </citation>
    <scope>NUCLEOTIDE SEQUENCE [LARGE SCALE GENOMIC DNA]</scope>
    <source>
        <strain evidence="4">ATCC 58044 / CBS 1984 / NCYC 433 / NRRL Y-366-8</strain>
    </source>
</reference>
<name>A0A1E3PAZ6_WICAA</name>
<feature type="transmembrane region" description="Helical" evidence="2">
    <location>
        <begin position="352"/>
        <end position="376"/>
    </location>
</feature>
<keyword evidence="2" id="KW-1133">Transmembrane helix</keyword>
<dbReference type="GeneID" id="30201283"/>
<feature type="compositionally biased region" description="Polar residues" evidence="1">
    <location>
        <begin position="1"/>
        <end position="10"/>
    </location>
</feature>
<feature type="transmembrane region" description="Helical" evidence="2">
    <location>
        <begin position="221"/>
        <end position="242"/>
    </location>
</feature>
<feature type="transmembrane region" description="Helical" evidence="2">
    <location>
        <begin position="301"/>
        <end position="320"/>
    </location>
</feature>
<organism evidence="3 4">
    <name type="scientific">Wickerhamomyces anomalus (strain ATCC 58044 / CBS 1984 / NCYC 433 / NRRL Y-366-8)</name>
    <name type="common">Yeast</name>
    <name type="synonym">Hansenula anomala</name>
    <dbReference type="NCBI Taxonomy" id="683960"/>
    <lineage>
        <taxon>Eukaryota</taxon>
        <taxon>Fungi</taxon>
        <taxon>Dikarya</taxon>
        <taxon>Ascomycota</taxon>
        <taxon>Saccharomycotina</taxon>
        <taxon>Saccharomycetes</taxon>
        <taxon>Phaffomycetales</taxon>
        <taxon>Wickerhamomycetaceae</taxon>
        <taxon>Wickerhamomyces</taxon>
    </lineage>
</organism>
<evidence type="ECO:0000256" key="1">
    <source>
        <dbReference type="SAM" id="MobiDB-lite"/>
    </source>
</evidence>
<feature type="compositionally biased region" description="Low complexity" evidence="1">
    <location>
        <begin position="38"/>
        <end position="50"/>
    </location>
</feature>
<feature type="transmembrane region" description="Helical" evidence="2">
    <location>
        <begin position="263"/>
        <end position="281"/>
    </location>
</feature>
<keyword evidence="2" id="KW-0812">Transmembrane</keyword>
<dbReference type="GO" id="GO:0000324">
    <property type="term" value="C:fungal-type vacuole"/>
    <property type="evidence" value="ECO:0007669"/>
    <property type="project" value="TreeGrafter"/>
</dbReference>
<accession>A0A1E3PAZ6</accession>
<dbReference type="GO" id="GO:0071944">
    <property type="term" value="C:cell periphery"/>
    <property type="evidence" value="ECO:0007669"/>
    <property type="project" value="TreeGrafter"/>
</dbReference>
<gene>
    <name evidence="3" type="ORF">WICANDRAFT_66361</name>
</gene>
<dbReference type="PANTHER" id="PTHR36819">
    <property type="entry name" value="REGULATOR OF PHOSPHOLIPASE D SRF1"/>
    <property type="match status" value="1"/>
</dbReference>
<evidence type="ECO:0000313" key="4">
    <source>
        <dbReference type="Proteomes" id="UP000094112"/>
    </source>
</evidence>
<dbReference type="InterPro" id="IPR037737">
    <property type="entry name" value="Srf1"/>
</dbReference>
<dbReference type="Proteomes" id="UP000094112">
    <property type="component" value="Unassembled WGS sequence"/>
</dbReference>
<sequence length="384" mass="43508">MASANQQHQPQDGVPRVSIDVPSDDPLSKVTKAYLNPKTKTSNSTSASTNPYSHISNYSHEATTVPPYVLYGIANSAKQQDSRKGYTNTNHIGQTVQDPFISSLNNNWGTFFQTVDSTPAYAEGVLNHDTEALKGLPDLSGKWGGDERLKHYLNNQSSYPDSNLSEKKWYQKTSSKSDLSSDDNDYSKTRSKAGYWMSTERRDEWKPTLKRLFLYNNYIPLFFRIFIIILSIVALALSADIFRLSRKRVRYSNDETGTITQQPSTIMAICVQSIAMVYLIYITWDEFNAKPLGIRNPLAKIRLILLDLLFIIFSSANLSLSFNTLYDGRWVCQIDEYSMYPKVESICDKQRALAAFLFLVLVMWVSTFTVSILRVIEKVSSPGL</sequence>
<keyword evidence="2" id="KW-0472">Membrane</keyword>
<dbReference type="AlphaFoldDB" id="A0A1E3PAZ6"/>
<keyword evidence="4" id="KW-1185">Reference proteome</keyword>
<feature type="region of interest" description="Disordered" evidence="1">
    <location>
        <begin position="1"/>
        <end position="52"/>
    </location>
</feature>
<dbReference type="PANTHER" id="PTHR36819:SF1">
    <property type="entry name" value="REGULATOR OF PHOSPHOLIPASE D SRF1"/>
    <property type="match status" value="1"/>
</dbReference>
<proteinExistence type="predicted"/>